<keyword evidence="2" id="KW-1185">Reference proteome</keyword>
<dbReference type="AlphaFoldDB" id="A0A1H9JQZ4"/>
<evidence type="ECO:0000313" key="1">
    <source>
        <dbReference type="EMBL" id="SEQ89198.1"/>
    </source>
</evidence>
<dbReference type="OrthoDB" id="2721234at2"/>
<dbReference type="RefSeq" id="WP_091774697.1">
    <property type="nucleotide sequence ID" value="NZ_CAESCL010000008.1"/>
</dbReference>
<organism evidence="1 2">
    <name type="scientific">Piscibacillus halophilus</name>
    <dbReference type="NCBI Taxonomy" id="571933"/>
    <lineage>
        <taxon>Bacteria</taxon>
        <taxon>Bacillati</taxon>
        <taxon>Bacillota</taxon>
        <taxon>Bacilli</taxon>
        <taxon>Bacillales</taxon>
        <taxon>Bacillaceae</taxon>
        <taxon>Piscibacillus</taxon>
    </lineage>
</organism>
<reference evidence="1 2" key="1">
    <citation type="submission" date="2016-10" db="EMBL/GenBank/DDBJ databases">
        <authorList>
            <person name="de Groot N.N."/>
        </authorList>
    </citation>
    <scope>NUCLEOTIDE SEQUENCE [LARGE SCALE GENOMIC DNA]</scope>
    <source>
        <strain evidence="1 2">DSM 21633</strain>
    </source>
</reference>
<evidence type="ECO:0000313" key="2">
    <source>
        <dbReference type="Proteomes" id="UP000199427"/>
    </source>
</evidence>
<dbReference type="STRING" id="571933.SAMN05216362_13233"/>
<dbReference type="Proteomes" id="UP000199427">
    <property type="component" value="Unassembled WGS sequence"/>
</dbReference>
<dbReference type="EMBL" id="FOES01000032">
    <property type="protein sequence ID" value="SEQ89198.1"/>
    <property type="molecule type" value="Genomic_DNA"/>
</dbReference>
<name>A0A1H9JQZ4_9BACI</name>
<accession>A0A1H9JQZ4</accession>
<gene>
    <name evidence="1" type="ORF">SAMN05216362_13233</name>
</gene>
<sequence>MNAALQSEESVKVVFISQNDEKLEEVNLNSPQLIALLNAKQIWIEKFEENLKIKNTVWSYTNQNISLQVY</sequence>
<proteinExistence type="predicted"/>
<protein>
    <submittedName>
        <fullName evidence="1">Uncharacterized protein</fullName>
    </submittedName>
</protein>